<dbReference type="EMBL" id="JAHOPB010000001">
    <property type="protein sequence ID" value="MBU8873143.1"/>
    <property type="molecule type" value="Genomic_DNA"/>
</dbReference>
<evidence type="ECO:0000256" key="2">
    <source>
        <dbReference type="ARBA" id="ARBA00022692"/>
    </source>
</evidence>
<comment type="subcellular location">
    <subcellularLocation>
        <location evidence="1">Membrane</location>
    </subcellularLocation>
</comment>
<feature type="transmembrane region" description="Helical" evidence="5">
    <location>
        <begin position="99"/>
        <end position="118"/>
    </location>
</feature>
<keyword evidence="9" id="KW-1185">Reference proteome</keyword>
<keyword evidence="4 5" id="KW-0472">Membrane</keyword>
<dbReference type="Proteomes" id="UP000727907">
    <property type="component" value="Unassembled WGS sequence"/>
</dbReference>
<feature type="domain" description="DUF2147" evidence="7">
    <location>
        <begin position="297"/>
        <end position="410"/>
    </location>
</feature>
<evidence type="ECO:0000256" key="3">
    <source>
        <dbReference type="ARBA" id="ARBA00022989"/>
    </source>
</evidence>
<gene>
    <name evidence="8" type="ORF">KQ910_05180</name>
</gene>
<dbReference type="PANTHER" id="PTHR11863">
    <property type="entry name" value="STEROL DESATURASE"/>
    <property type="match status" value="1"/>
</dbReference>
<dbReference type="InterPro" id="IPR006694">
    <property type="entry name" value="Fatty_acid_hydroxylase"/>
</dbReference>
<organism evidence="8 9">
    <name type="scientific">Reyranella humidisoli</name>
    <dbReference type="NCBI Taxonomy" id="2849149"/>
    <lineage>
        <taxon>Bacteria</taxon>
        <taxon>Pseudomonadati</taxon>
        <taxon>Pseudomonadota</taxon>
        <taxon>Alphaproteobacteria</taxon>
        <taxon>Hyphomicrobiales</taxon>
        <taxon>Reyranellaceae</taxon>
        <taxon>Reyranella</taxon>
    </lineage>
</organism>
<keyword evidence="2 5" id="KW-0812">Transmembrane</keyword>
<sequence length="420" mass="46742">MNELLHVYLSAWPTVWVMDTARYLVAATLMASILALFWRAGLGRRKLQPRDPVRGQRRREFLASLRTAFIFSLLGAIVAVGDHQGWITIYKNFRQAGPLYLFLSLALMLVAHDAYFYWAHRAMHHRRLFALFHRTHHLSRTPTPWAAYSFAIPEAVVHGAFVPLFLLVVPMHGLGLLAFGIVQILRNVMGHAGAEVHGAVFGPGQWLGWNNTTTHHDLHHEAGRYNYGLYFRWWDKLMGTEHPDYRRKFEAIASAATAGPTTSTSVHALTRTIMGIVAGSLFLLAADPVRADSGPAGRWMTPGAAAVVEITPCNGEPGLCGTVRWLWDSVDDRGRPRLDTQNSDTSLRTRPLVGLSILSGFARTANGGWEGRIYNPEDGQTYRATLRRMGADTLTIEGCVLFICQKQVWRSAAALAAALH</sequence>
<dbReference type="InterPro" id="IPR050307">
    <property type="entry name" value="Sterol_Desaturase_Related"/>
</dbReference>
<dbReference type="RefSeq" id="WP_216957405.1">
    <property type="nucleotide sequence ID" value="NZ_JAHOPB010000001.1"/>
</dbReference>
<evidence type="ECO:0000256" key="1">
    <source>
        <dbReference type="ARBA" id="ARBA00004370"/>
    </source>
</evidence>
<feature type="domain" description="Fatty acid hydroxylase" evidence="6">
    <location>
        <begin position="106"/>
        <end position="240"/>
    </location>
</feature>
<accession>A0ABS6IEX0</accession>
<proteinExistence type="predicted"/>
<evidence type="ECO:0000313" key="9">
    <source>
        <dbReference type="Proteomes" id="UP000727907"/>
    </source>
</evidence>
<evidence type="ECO:0000259" key="6">
    <source>
        <dbReference type="Pfam" id="PF04116"/>
    </source>
</evidence>
<dbReference type="InterPro" id="IPR019223">
    <property type="entry name" value="DUF2147"/>
</dbReference>
<keyword evidence="3 5" id="KW-1133">Transmembrane helix</keyword>
<feature type="transmembrane region" description="Helical" evidence="5">
    <location>
        <begin position="160"/>
        <end position="182"/>
    </location>
</feature>
<evidence type="ECO:0000256" key="4">
    <source>
        <dbReference type="ARBA" id="ARBA00023136"/>
    </source>
</evidence>
<reference evidence="8 9" key="1">
    <citation type="submission" date="2021-06" db="EMBL/GenBank/DDBJ databases">
        <authorList>
            <person name="Lee D.H."/>
        </authorList>
    </citation>
    <scope>NUCLEOTIDE SEQUENCE [LARGE SCALE GENOMIC DNA]</scope>
    <source>
        <strain evidence="8 9">MMS21-HV4-11</strain>
    </source>
</reference>
<feature type="transmembrane region" description="Helical" evidence="5">
    <location>
        <begin position="20"/>
        <end position="40"/>
    </location>
</feature>
<evidence type="ECO:0000256" key="5">
    <source>
        <dbReference type="SAM" id="Phobius"/>
    </source>
</evidence>
<evidence type="ECO:0000313" key="8">
    <source>
        <dbReference type="EMBL" id="MBU8873143.1"/>
    </source>
</evidence>
<protein>
    <submittedName>
        <fullName evidence="8">Sterol desaturase family protein</fullName>
    </submittedName>
</protein>
<feature type="transmembrane region" description="Helical" evidence="5">
    <location>
        <begin position="61"/>
        <end position="79"/>
    </location>
</feature>
<evidence type="ECO:0000259" key="7">
    <source>
        <dbReference type="Pfam" id="PF09917"/>
    </source>
</evidence>
<dbReference type="Pfam" id="PF04116">
    <property type="entry name" value="FA_hydroxylase"/>
    <property type="match status" value="1"/>
</dbReference>
<dbReference type="Pfam" id="PF09917">
    <property type="entry name" value="DUF2147"/>
    <property type="match status" value="1"/>
</dbReference>
<comment type="caution">
    <text evidence="8">The sequence shown here is derived from an EMBL/GenBank/DDBJ whole genome shotgun (WGS) entry which is preliminary data.</text>
</comment>
<name>A0ABS6IEX0_9HYPH</name>